<proteinExistence type="predicted"/>
<keyword evidence="4" id="KW-1185">Reference proteome</keyword>
<keyword evidence="2" id="KW-0472">Membrane</keyword>
<keyword evidence="2" id="KW-0812">Transmembrane</keyword>
<feature type="transmembrane region" description="Helical" evidence="2">
    <location>
        <begin position="142"/>
        <end position="163"/>
    </location>
</feature>
<dbReference type="RefSeq" id="WP_070320748.1">
    <property type="nucleotide sequence ID" value="NZ_JAUSVM010000001.1"/>
</dbReference>
<evidence type="ECO:0000313" key="4">
    <source>
        <dbReference type="Proteomes" id="UP001240250"/>
    </source>
</evidence>
<organism evidence="3 4">
    <name type="scientific">Cellulomonas iranensis</name>
    <dbReference type="NCBI Taxonomy" id="76862"/>
    <lineage>
        <taxon>Bacteria</taxon>
        <taxon>Bacillati</taxon>
        <taxon>Actinomycetota</taxon>
        <taxon>Actinomycetes</taxon>
        <taxon>Micrococcales</taxon>
        <taxon>Cellulomonadaceae</taxon>
        <taxon>Cellulomonas</taxon>
    </lineage>
</organism>
<gene>
    <name evidence="3" type="ORF">JO380_001586</name>
</gene>
<feature type="compositionally biased region" description="Basic and acidic residues" evidence="1">
    <location>
        <begin position="52"/>
        <end position="86"/>
    </location>
</feature>
<reference evidence="3 4" key="1">
    <citation type="submission" date="2023-07" db="EMBL/GenBank/DDBJ databases">
        <title>Sequencing the genomes of 1000 actinobacteria strains.</title>
        <authorList>
            <person name="Klenk H.-P."/>
        </authorList>
    </citation>
    <scope>NUCLEOTIDE SEQUENCE [LARGE SCALE GENOMIC DNA]</scope>
    <source>
        <strain evidence="3 4">DSM 14785</strain>
    </source>
</reference>
<sequence>MLDHPWPPPSPGPQQPRDAHGAAWRNGTQPRHAAAPRRPGASGWPDLAGEPAARRRHDDARSADRDDREDRGGPWRAGRPEGEAPRGRLPASGTSWEPAAAWIPQPTPAPEQRWTPEQDWLTAFAAAPAVAPVRPRRAALRVWGPVLAVAVPLVLVLAAVALARG</sequence>
<accession>A0ABU0GIK0</accession>
<evidence type="ECO:0000313" key="3">
    <source>
        <dbReference type="EMBL" id="MDQ0425205.1"/>
    </source>
</evidence>
<evidence type="ECO:0000256" key="1">
    <source>
        <dbReference type="SAM" id="MobiDB-lite"/>
    </source>
</evidence>
<feature type="compositionally biased region" description="Low complexity" evidence="1">
    <location>
        <begin position="30"/>
        <end position="39"/>
    </location>
</feature>
<keyword evidence="2" id="KW-1133">Transmembrane helix</keyword>
<comment type="caution">
    <text evidence="3">The sequence shown here is derived from an EMBL/GenBank/DDBJ whole genome shotgun (WGS) entry which is preliminary data.</text>
</comment>
<dbReference type="Proteomes" id="UP001240250">
    <property type="component" value="Unassembled WGS sequence"/>
</dbReference>
<evidence type="ECO:0000256" key="2">
    <source>
        <dbReference type="SAM" id="Phobius"/>
    </source>
</evidence>
<feature type="compositionally biased region" description="Pro residues" evidence="1">
    <location>
        <begin position="1"/>
        <end position="14"/>
    </location>
</feature>
<name>A0ABU0GIK0_9CELL</name>
<dbReference type="EMBL" id="JAUSVM010000001">
    <property type="protein sequence ID" value="MDQ0425205.1"/>
    <property type="molecule type" value="Genomic_DNA"/>
</dbReference>
<protein>
    <submittedName>
        <fullName evidence="3">Uncharacterized protein</fullName>
    </submittedName>
</protein>
<feature type="region of interest" description="Disordered" evidence="1">
    <location>
        <begin position="1"/>
        <end position="113"/>
    </location>
</feature>